<dbReference type="GO" id="GO:0016788">
    <property type="term" value="F:hydrolase activity, acting on ester bonds"/>
    <property type="evidence" value="ECO:0007669"/>
    <property type="project" value="InterPro"/>
</dbReference>
<evidence type="ECO:0000256" key="4">
    <source>
        <dbReference type="ARBA" id="ARBA00022801"/>
    </source>
</evidence>
<organism evidence="8 9">
    <name type="scientific">Veronia pacifica</name>
    <dbReference type="NCBI Taxonomy" id="1080227"/>
    <lineage>
        <taxon>Bacteria</taxon>
        <taxon>Pseudomonadati</taxon>
        <taxon>Pseudomonadota</taxon>
        <taxon>Gammaproteobacteria</taxon>
        <taxon>Vibrionales</taxon>
        <taxon>Vibrionaceae</taxon>
        <taxon>Veronia</taxon>
    </lineage>
</organism>
<keyword evidence="3 8" id="KW-0255">Endonuclease</keyword>
<dbReference type="RefSeq" id="WP_068904790.1">
    <property type="nucleotide sequence ID" value="NZ_JBHUIF010000009.1"/>
</dbReference>
<dbReference type="SUPFAM" id="SSF48537">
    <property type="entry name" value="Phospholipase C/P1 nuclease"/>
    <property type="match status" value="1"/>
</dbReference>
<keyword evidence="7" id="KW-0732">Signal</keyword>
<comment type="caution">
    <text evidence="8">The sequence shown here is derived from an EMBL/GenBank/DDBJ whole genome shotgun (WGS) entry which is preliminary data.</text>
</comment>
<name>A0A1C3ED01_9GAMM</name>
<feature type="signal peptide" evidence="7">
    <location>
        <begin position="1"/>
        <end position="18"/>
    </location>
</feature>
<accession>A0A1C3ED01</accession>
<gene>
    <name evidence="8" type="ORF">A8L45_18205</name>
</gene>
<keyword evidence="2" id="KW-0479">Metal-binding</keyword>
<keyword evidence="1" id="KW-0540">Nuclease</keyword>
<dbReference type="PANTHER" id="PTHR33146:SF10">
    <property type="entry name" value="STRAND-SPECIFIC NUCLEASE, PUTATIVE-RELATED"/>
    <property type="match status" value="1"/>
</dbReference>
<evidence type="ECO:0000256" key="5">
    <source>
        <dbReference type="ARBA" id="ARBA00023157"/>
    </source>
</evidence>
<dbReference type="Pfam" id="PF02265">
    <property type="entry name" value="S1-P1_nuclease"/>
    <property type="match status" value="1"/>
</dbReference>
<protein>
    <submittedName>
        <fullName evidence="8">Endonuclease</fullName>
    </submittedName>
</protein>
<dbReference type="Proteomes" id="UP000094936">
    <property type="component" value="Unassembled WGS sequence"/>
</dbReference>
<evidence type="ECO:0000313" key="8">
    <source>
        <dbReference type="EMBL" id="ODA31109.1"/>
    </source>
</evidence>
<evidence type="ECO:0000256" key="1">
    <source>
        <dbReference type="ARBA" id="ARBA00022722"/>
    </source>
</evidence>
<feature type="chain" id="PRO_5008672989" evidence="7">
    <location>
        <begin position="19"/>
        <end position="303"/>
    </location>
</feature>
<keyword evidence="6" id="KW-0325">Glycoprotein</keyword>
<evidence type="ECO:0000256" key="7">
    <source>
        <dbReference type="SAM" id="SignalP"/>
    </source>
</evidence>
<evidence type="ECO:0000313" key="9">
    <source>
        <dbReference type="Proteomes" id="UP000094936"/>
    </source>
</evidence>
<keyword evidence="9" id="KW-1185">Reference proteome</keyword>
<dbReference type="GO" id="GO:0006308">
    <property type="term" value="P:DNA catabolic process"/>
    <property type="evidence" value="ECO:0007669"/>
    <property type="project" value="InterPro"/>
</dbReference>
<dbReference type="Gene3D" id="1.10.575.10">
    <property type="entry name" value="P1 Nuclease"/>
    <property type="match status" value="1"/>
</dbReference>
<dbReference type="PANTHER" id="PTHR33146">
    <property type="entry name" value="ENDONUCLEASE 4"/>
    <property type="match status" value="1"/>
</dbReference>
<dbReference type="STRING" id="1080227.A8L45_18205"/>
<sequence length="303" mass="33950">MKSLAFIPLAFTALLVTAYTPSAIAWNYQGHVTIAQIAYQNLDKDVQKKVDALATKAYNSMPDHILEKMESVQGASKFARLAMVPDLIRNMPAKDVWLLMGERIPESVNGWDDKTTGGWHYINQAYPAKSDCEFVKEPNIVMVNDALYASFKRHPKAATMMFLSHLAGDAHQPMHSVTQSTSELLCISDFGANKYSLDVAQKDLHHFWDSGLGFLEQPFNVDKMAKELQVAFPKASFSQGQGNVSSWVDESYQLAYFAYNTPKGQKPGKTYYKKGTEMVRQRLTQAGYRLAGEMNEALATINR</sequence>
<dbReference type="CDD" id="cd11010">
    <property type="entry name" value="S1-P1_nuclease"/>
    <property type="match status" value="1"/>
</dbReference>
<dbReference type="AlphaFoldDB" id="A0A1C3ED01"/>
<reference evidence="8 9" key="1">
    <citation type="submission" date="2016-05" db="EMBL/GenBank/DDBJ databases">
        <title>Genomic Taxonomy of the Vibrionaceae.</title>
        <authorList>
            <person name="Gomez-Gil B."/>
            <person name="Enciso-Ibarra J."/>
        </authorList>
    </citation>
    <scope>NUCLEOTIDE SEQUENCE [LARGE SCALE GENOMIC DNA]</scope>
    <source>
        <strain evidence="8 9">CAIM 1920</strain>
    </source>
</reference>
<dbReference type="GO" id="GO:0003676">
    <property type="term" value="F:nucleic acid binding"/>
    <property type="evidence" value="ECO:0007669"/>
    <property type="project" value="InterPro"/>
</dbReference>
<dbReference type="GO" id="GO:0046872">
    <property type="term" value="F:metal ion binding"/>
    <property type="evidence" value="ECO:0007669"/>
    <property type="project" value="UniProtKB-KW"/>
</dbReference>
<keyword evidence="5" id="KW-1015">Disulfide bond</keyword>
<keyword evidence="4" id="KW-0378">Hydrolase</keyword>
<evidence type="ECO:0000256" key="2">
    <source>
        <dbReference type="ARBA" id="ARBA00022723"/>
    </source>
</evidence>
<dbReference type="InterPro" id="IPR008947">
    <property type="entry name" value="PLipase_C/P1_nuclease_dom_sf"/>
</dbReference>
<evidence type="ECO:0000256" key="6">
    <source>
        <dbReference type="ARBA" id="ARBA00023180"/>
    </source>
</evidence>
<dbReference type="OrthoDB" id="267579at2"/>
<dbReference type="InterPro" id="IPR003154">
    <property type="entry name" value="S1/P1nuclease"/>
</dbReference>
<proteinExistence type="predicted"/>
<evidence type="ECO:0000256" key="3">
    <source>
        <dbReference type="ARBA" id="ARBA00022759"/>
    </source>
</evidence>
<dbReference type="GO" id="GO:0004519">
    <property type="term" value="F:endonuclease activity"/>
    <property type="evidence" value="ECO:0007669"/>
    <property type="project" value="UniProtKB-KW"/>
</dbReference>
<dbReference type="EMBL" id="LYBM01000041">
    <property type="protein sequence ID" value="ODA31109.1"/>
    <property type="molecule type" value="Genomic_DNA"/>
</dbReference>